<keyword evidence="3 5" id="KW-0732">Signal</keyword>
<dbReference type="PANTHER" id="PTHR30483">
    <property type="entry name" value="LEUCINE-SPECIFIC-BINDING PROTEIN"/>
    <property type="match status" value="1"/>
</dbReference>
<evidence type="ECO:0000256" key="5">
    <source>
        <dbReference type="SAM" id="SignalP"/>
    </source>
</evidence>
<keyword evidence="4" id="KW-0029">Amino-acid transport</keyword>
<evidence type="ECO:0000256" key="4">
    <source>
        <dbReference type="ARBA" id="ARBA00022970"/>
    </source>
</evidence>
<gene>
    <name evidence="7" type="ORF">JQ615_30100</name>
</gene>
<reference evidence="8" key="1">
    <citation type="journal article" date="2021" name="ISME J.">
        <title>Evolutionary origin and ecological implication of a unique nif island in free-living Bradyrhizobium lineages.</title>
        <authorList>
            <person name="Tao J."/>
        </authorList>
    </citation>
    <scope>NUCLEOTIDE SEQUENCE [LARGE SCALE GENOMIC DNA]</scope>
    <source>
        <strain evidence="8">SZCCT0434</strain>
    </source>
</reference>
<comment type="similarity">
    <text evidence="1">Belongs to the leucine-binding protein family.</text>
</comment>
<protein>
    <submittedName>
        <fullName evidence="7">ABC transporter substrate-binding protein</fullName>
    </submittedName>
</protein>
<dbReference type="RefSeq" id="WP_212494375.1">
    <property type="nucleotide sequence ID" value="NZ_JAFCJH010000041.1"/>
</dbReference>
<evidence type="ECO:0000313" key="8">
    <source>
        <dbReference type="Proteomes" id="UP001315278"/>
    </source>
</evidence>
<dbReference type="InterPro" id="IPR000709">
    <property type="entry name" value="Leu_Ile_Val-bd"/>
</dbReference>
<evidence type="ECO:0000256" key="1">
    <source>
        <dbReference type="ARBA" id="ARBA00010062"/>
    </source>
</evidence>
<feature type="signal peptide" evidence="5">
    <location>
        <begin position="1"/>
        <end position="31"/>
    </location>
</feature>
<dbReference type="InterPro" id="IPR051010">
    <property type="entry name" value="BCAA_transport"/>
</dbReference>
<feature type="chain" id="PRO_5045443634" evidence="5">
    <location>
        <begin position="32"/>
        <end position="400"/>
    </location>
</feature>
<feature type="domain" description="Leucine-binding protein" evidence="6">
    <location>
        <begin position="37"/>
        <end position="383"/>
    </location>
</feature>
<dbReference type="PROSITE" id="PS51318">
    <property type="entry name" value="TAT"/>
    <property type="match status" value="1"/>
</dbReference>
<proteinExistence type="inferred from homology"/>
<dbReference type="InterPro" id="IPR028082">
    <property type="entry name" value="Peripla_BP_I"/>
</dbReference>
<evidence type="ECO:0000259" key="6">
    <source>
        <dbReference type="Pfam" id="PF13458"/>
    </source>
</evidence>
<accession>A0ABS5FSA1</accession>
<keyword evidence="2" id="KW-0813">Transport</keyword>
<comment type="caution">
    <text evidence="7">The sequence shown here is derived from an EMBL/GenBank/DDBJ whole genome shotgun (WGS) entry which is preliminary data.</text>
</comment>
<evidence type="ECO:0000313" key="7">
    <source>
        <dbReference type="EMBL" id="MBR0799633.1"/>
    </source>
</evidence>
<name>A0ABS5FSA1_9BRAD</name>
<dbReference type="InterPro" id="IPR028081">
    <property type="entry name" value="Leu-bd"/>
</dbReference>
<dbReference type="EMBL" id="JAFCJH010000041">
    <property type="protein sequence ID" value="MBR0799633.1"/>
    <property type="molecule type" value="Genomic_DNA"/>
</dbReference>
<organism evidence="7 8">
    <name type="scientific">Bradyrhizobium jicamae</name>
    <dbReference type="NCBI Taxonomy" id="280332"/>
    <lineage>
        <taxon>Bacteria</taxon>
        <taxon>Pseudomonadati</taxon>
        <taxon>Pseudomonadota</taxon>
        <taxon>Alphaproteobacteria</taxon>
        <taxon>Hyphomicrobiales</taxon>
        <taxon>Nitrobacteraceae</taxon>
        <taxon>Bradyrhizobium</taxon>
    </lineage>
</organism>
<keyword evidence="8" id="KW-1185">Reference proteome</keyword>
<dbReference type="Proteomes" id="UP001315278">
    <property type="component" value="Unassembled WGS sequence"/>
</dbReference>
<dbReference type="InterPro" id="IPR006311">
    <property type="entry name" value="TAT_signal"/>
</dbReference>
<evidence type="ECO:0000256" key="3">
    <source>
        <dbReference type="ARBA" id="ARBA00022729"/>
    </source>
</evidence>
<dbReference type="PANTHER" id="PTHR30483:SF6">
    <property type="entry name" value="PERIPLASMIC BINDING PROTEIN OF ABC TRANSPORTER FOR NATURAL AMINO ACIDS"/>
    <property type="match status" value="1"/>
</dbReference>
<dbReference type="Pfam" id="PF13458">
    <property type="entry name" value="Peripla_BP_6"/>
    <property type="match status" value="1"/>
</dbReference>
<dbReference type="SUPFAM" id="SSF53822">
    <property type="entry name" value="Periplasmic binding protein-like I"/>
    <property type="match status" value="1"/>
</dbReference>
<evidence type="ECO:0000256" key="2">
    <source>
        <dbReference type="ARBA" id="ARBA00022448"/>
    </source>
</evidence>
<dbReference type="PRINTS" id="PR00337">
    <property type="entry name" value="LEUILEVALBP"/>
</dbReference>
<dbReference type="Gene3D" id="3.40.50.2300">
    <property type="match status" value="2"/>
</dbReference>
<sequence length="400" mass="43233">MTIRHKALDRRLFLGGVAALGASALARPAFAADDVFNIGWVRPTTGRLTSSYAPLYIGGLVAIDEINAAGGVMGRKIVRQEEDDEASPAREPAVIKKLQEGGVRYICGPTGSSQSLAALAVTTASKTITTMYAIASEAGDGTRYPWHYQCTFNSDLQAEMASRYLVETLKLKKIGILQENTAYGEQVVAACQTILKKLGITPVGVEVFPITAPDLNGYVGNLRKAGADGVLFWTGSTPITAKGFNSMHGQKYYPAIAGHSSLFADSLLDLVPEEALKNAAGTYYKTLTWSDKEEIGVRQMEFARKANVFPETKETGVNVAASPFYDFLYMVRAAIESEKSFEPEKVKRAMDATKGYKGLLGSLNFTPTNHAAISIEDMTMATLLSGRDPKAMAVFRKRAI</sequence>